<feature type="compositionally biased region" description="Basic residues" evidence="1">
    <location>
        <begin position="35"/>
        <end position="45"/>
    </location>
</feature>
<keyword evidence="2" id="KW-0812">Transmembrane</keyword>
<organism evidence="3 4">
    <name type="scientific">Trichomalopsis sarcophagae</name>
    <dbReference type="NCBI Taxonomy" id="543379"/>
    <lineage>
        <taxon>Eukaryota</taxon>
        <taxon>Metazoa</taxon>
        <taxon>Ecdysozoa</taxon>
        <taxon>Arthropoda</taxon>
        <taxon>Hexapoda</taxon>
        <taxon>Insecta</taxon>
        <taxon>Pterygota</taxon>
        <taxon>Neoptera</taxon>
        <taxon>Endopterygota</taxon>
        <taxon>Hymenoptera</taxon>
        <taxon>Apocrita</taxon>
        <taxon>Proctotrupomorpha</taxon>
        <taxon>Chalcidoidea</taxon>
        <taxon>Pteromalidae</taxon>
        <taxon>Pteromalinae</taxon>
        <taxon>Trichomalopsis</taxon>
    </lineage>
</organism>
<keyword evidence="4" id="KW-1185">Reference proteome</keyword>
<feature type="compositionally biased region" description="Polar residues" evidence="1">
    <location>
        <begin position="1"/>
        <end position="13"/>
    </location>
</feature>
<evidence type="ECO:0000256" key="1">
    <source>
        <dbReference type="SAM" id="MobiDB-lite"/>
    </source>
</evidence>
<keyword evidence="2" id="KW-1133">Transmembrane helix</keyword>
<evidence type="ECO:0000256" key="2">
    <source>
        <dbReference type="SAM" id="Phobius"/>
    </source>
</evidence>
<evidence type="ECO:0000313" key="4">
    <source>
        <dbReference type="Proteomes" id="UP000215335"/>
    </source>
</evidence>
<name>A0A232EYI1_9HYME</name>
<feature type="transmembrane region" description="Helical" evidence="2">
    <location>
        <begin position="137"/>
        <end position="155"/>
    </location>
</feature>
<keyword evidence="2" id="KW-0472">Membrane</keyword>
<reference evidence="3 4" key="1">
    <citation type="journal article" date="2017" name="Curr. Biol.">
        <title>The Evolution of Venom by Co-option of Single-Copy Genes.</title>
        <authorList>
            <person name="Martinson E.O."/>
            <person name="Mrinalini"/>
            <person name="Kelkar Y.D."/>
            <person name="Chang C.H."/>
            <person name="Werren J.H."/>
        </authorList>
    </citation>
    <scope>NUCLEOTIDE SEQUENCE [LARGE SCALE GENOMIC DNA]</scope>
    <source>
        <strain evidence="3 4">Alberta</strain>
        <tissue evidence="3">Whole body</tissue>
    </source>
</reference>
<comment type="caution">
    <text evidence="3">The sequence shown here is derived from an EMBL/GenBank/DDBJ whole genome shotgun (WGS) entry which is preliminary data.</text>
</comment>
<feature type="region of interest" description="Disordered" evidence="1">
    <location>
        <begin position="1"/>
        <end position="74"/>
    </location>
</feature>
<protein>
    <submittedName>
        <fullName evidence="3">Uncharacterized protein</fullName>
    </submittedName>
</protein>
<sequence length="215" mass="24605">MSRSNIGNASSDLPPSYDEVCSTTERRSSSPSTSRKTKSTSKSKNNKTAAEFFPTAPPRDILENTQVPEPTRLEDTSIPINVGIDDIDSHLRTITTRNNTYQQIPQRLEPQNDARLHQRLHRNISYNGIDDGKLAKYIVYTIAGVFAVFFIIVILNNMPSSSYTNYLESEEHLKYKKEMDRLFEGNDYLSGRRDMKKDGEEFSAKLRNTTFLKRK</sequence>
<dbReference type="Proteomes" id="UP000215335">
    <property type="component" value="Unassembled WGS sequence"/>
</dbReference>
<dbReference type="AlphaFoldDB" id="A0A232EYI1"/>
<accession>A0A232EYI1</accession>
<dbReference type="EMBL" id="NNAY01001621">
    <property type="protein sequence ID" value="OXU23405.1"/>
    <property type="molecule type" value="Genomic_DNA"/>
</dbReference>
<proteinExistence type="predicted"/>
<gene>
    <name evidence="3" type="ORF">TSAR_003487</name>
</gene>
<evidence type="ECO:0000313" key="3">
    <source>
        <dbReference type="EMBL" id="OXU23405.1"/>
    </source>
</evidence>